<dbReference type="PROSITE" id="PS00108">
    <property type="entry name" value="PROTEIN_KINASE_ST"/>
    <property type="match status" value="1"/>
</dbReference>
<keyword evidence="4 10" id="KW-0418">Kinase</keyword>
<keyword evidence="5 9" id="KW-0067">ATP-binding</keyword>
<dbReference type="Pfam" id="PF00069">
    <property type="entry name" value="Pkinase"/>
    <property type="match status" value="1"/>
</dbReference>
<name>A0A099P0C6_PICKU</name>
<evidence type="ECO:0000313" key="13">
    <source>
        <dbReference type="Proteomes" id="UP000029867"/>
    </source>
</evidence>
<dbReference type="HOGENOM" id="CLU_415076_0_0_1"/>
<evidence type="ECO:0000256" key="2">
    <source>
        <dbReference type="ARBA" id="ARBA00022679"/>
    </source>
</evidence>
<dbReference type="GO" id="GO:0060962">
    <property type="term" value="P:regulation of ribosomal protein gene transcription by RNA polymerase II"/>
    <property type="evidence" value="ECO:0007669"/>
    <property type="project" value="UniProtKB-ARBA"/>
</dbReference>
<dbReference type="GO" id="GO:0006359">
    <property type="term" value="P:regulation of transcription by RNA polymerase III"/>
    <property type="evidence" value="ECO:0007669"/>
    <property type="project" value="TreeGrafter"/>
</dbReference>
<protein>
    <recommendedName>
        <fullName evidence="10">Casein kinase II subunit alpha</fullName>
        <shortName evidence="10">CK II alpha</shortName>
        <ecNumber evidence="10">2.7.11.1</ecNumber>
    </recommendedName>
</protein>
<dbReference type="GO" id="GO:0005956">
    <property type="term" value="C:protein kinase CK2 complex"/>
    <property type="evidence" value="ECO:0007669"/>
    <property type="project" value="TreeGrafter"/>
</dbReference>
<comment type="function">
    <text evidence="8">Catalytic subunit of a constitutively active serine/threonine-protein kinase complex that phosphorylates a large number of substrates containing acidic residues C-terminal to the phosphorylated serine or threonine. Phosphorylates YTA7 during S-phase to promote transcription of histones.</text>
</comment>
<dbReference type="GO" id="GO:0007535">
    <property type="term" value="P:donor selection"/>
    <property type="evidence" value="ECO:0007669"/>
    <property type="project" value="UniProtKB-ARBA"/>
</dbReference>
<keyword evidence="1 10" id="KW-0723">Serine/threonine-protein kinase</keyword>
<dbReference type="GO" id="GO:0006356">
    <property type="term" value="P:regulation of transcription by RNA polymerase I"/>
    <property type="evidence" value="ECO:0007669"/>
    <property type="project" value="UniProtKB-ARBA"/>
</dbReference>
<dbReference type="PROSITE" id="PS00107">
    <property type="entry name" value="PROTEIN_KINASE_ATP"/>
    <property type="match status" value="1"/>
</dbReference>
<dbReference type="InterPro" id="IPR000719">
    <property type="entry name" value="Prot_kinase_dom"/>
</dbReference>
<dbReference type="VEuPathDB" id="FungiDB:C5L36_0A12160"/>
<proteinExistence type="inferred from homology"/>
<organism evidence="12 13">
    <name type="scientific">Pichia kudriavzevii</name>
    <name type="common">Yeast</name>
    <name type="synonym">Issatchenkia orientalis</name>
    <dbReference type="NCBI Taxonomy" id="4909"/>
    <lineage>
        <taxon>Eukaryota</taxon>
        <taxon>Fungi</taxon>
        <taxon>Dikarya</taxon>
        <taxon>Ascomycota</taxon>
        <taxon>Saccharomycotina</taxon>
        <taxon>Pichiomycetes</taxon>
        <taxon>Pichiales</taxon>
        <taxon>Pichiaceae</taxon>
        <taxon>Pichia</taxon>
    </lineage>
</organism>
<dbReference type="InterPro" id="IPR016181">
    <property type="entry name" value="Acyl_CoA_acyltransferase"/>
</dbReference>
<dbReference type="SUPFAM" id="SSF55729">
    <property type="entry name" value="Acyl-CoA N-acyltransferases (Nat)"/>
    <property type="match status" value="1"/>
</dbReference>
<dbReference type="AlphaFoldDB" id="A0A099P0C6"/>
<dbReference type="SUPFAM" id="SSF56112">
    <property type="entry name" value="Protein kinase-like (PK-like)"/>
    <property type="match status" value="1"/>
</dbReference>
<sequence length="661" mass="76653">MCTFEETTDRPTIEACQAANYKTWGQPFTLKQYQYRDWLNYSTDYDKLGVNDHYFILKNDKGAVVSACEVIMRDSVVKTKDGLQKARTGTIGSVYTPHEYRGQGYASKLLTELSKHLDTKYLSNEWDCCLLYSEIGDYYSKWGWIDHSVKVRDLSCTNYIYTGTYENVVEIKNDFREVVEDFQKLLVEDLSQTEEPAFVVVPTEGLYGWWTNRVRVSYWATHEPDGEEPKDSLRKDSVLYPITMGFKFIDDTDKLNYIVVSPLFHKLECSILVLVSYGKKQEETLLSLVSSKCKEWGIPKLHVWEGTLKYITPTEPLTKNGSLSYVRFRGGKHVDAKWIYSVARVYADANERRPKSYWDYENTTLSWGDIGNYEIISKIGRGKYSEVFTGVNVNNDKPCVIKVLKPVKLKKIYREITILKNLTGGPNIINLYDLIQDRDSKIPALIFEKVNNVDFRILYPKFQIPDLQYYFTQLLTALDYSHSMGIIHRDVKPQNIMIDPVNKQLKLIDWGLAEFYHRGMDFNVRVASRYHKGPELLINLQQYDYSLDLWSVGAMFAAIVFKKEPFFKGDSNPDQLVKIAQVLGTDDLMKYVNKYRIRLSSEYDDILGQYPRKPWSAFVNKDNKAMATAPHVIDLIDHLLVYDHQLRLTAKEAMAHPFFSS</sequence>
<evidence type="ECO:0000256" key="10">
    <source>
        <dbReference type="RuleBase" id="RU369118"/>
    </source>
</evidence>
<dbReference type="eggNOG" id="KOG0668">
    <property type="taxonomic scope" value="Eukaryota"/>
</dbReference>
<evidence type="ECO:0000313" key="12">
    <source>
        <dbReference type="EMBL" id="KGK37546.1"/>
    </source>
</evidence>
<dbReference type="PANTHER" id="PTHR24054">
    <property type="entry name" value="CASEIN KINASE II SUBUNIT ALPHA"/>
    <property type="match status" value="1"/>
</dbReference>
<dbReference type="Gene3D" id="3.30.200.20">
    <property type="entry name" value="Phosphorylase Kinase, domain 1"/>
    <property type="match status" value="1"/>
</dbReference>
<dbReference type="CDD" id="cd14132">
    <property type="entry name" value="STKc_CK2_alpha"/>
    <property type="match status" value="1"/>
</dbReference>
<evidence type="ECO:0000256" key="6">
    <source>
        <dbReference type="ARBA" id="ARBA00047899"/>
    </source>
</evidence>
<dbReference type="GO" id="GO:0032040">
    <property type="term" value="C:small-subunit processome"/>
    <property type="evidence" value="ECO:0007669"/>
    <property type="project" value="UniProtKB-ARBA"/>
</dbReference>
<evidence type="ECO:0000259" key="11">
    <source>
        <dbReference type="PROSITE" id="PS50011"/>
    </source>
</evidence>
<dbReference type="GO" id="GO:0034456">
    <property type="term" value="C:UTP-C complex"/>
    <property type="evidence" value="ECO:0007669"/>
    <property type="project" value="UniProtKB-ARBA"/>
</dbReference>
<keyword evidence="2 10" id="KW-0808">Transferase</keyword>
<dbReference type="GO" id="GO:0004674">
    <property type="term" value="F:protein serine/threonine kinase activity"/>
    <property type="evidence" value="ECO:0007669"/>
    <property type="project" value="UniProtKB-UniRule"/>
</dbReference>
<dbReference type="Gene3D" id="3.40.630.30">
    <property type="match status" value="1"/>
</dbReference>
<comment type="similarity">
    <text evidence="10">Belongs to the protein kinase superfamily. Ser/Thr protein kinase family. CK2 subfamily.</text>
</comment>
<dbReference type="GO" id="GO:0005524">
    <property type="term" value="F:ATP binding"/>
    <property type="evidence" value="ECO:0007669"/>
    <property type="project" value="UniProtKB-UniRule"/>
</dbReference>
<dbReference type="InterPro" id="IPR045216">
    <property type="entry name" value="CK2_alpha"/>
</dbReference>
<dbReference type="EMBL" id="JQFK01000034">
    <property type="protein sequence ID" value="KGK37546.1"/>
    <property type="molecule type" value="Genomic_DNA"/>
</dbReference>
<dbReference type="GO" id="GO:0106310">
    <property type="term" value="F:protein serine kinase activity"/>
    <property type="evidence" value="ECO:0007669"/>
    <property type="project" value="UniProtKB-UniRule"/>
</dbReference>
<comment type="caution">
    <text evidence="12">The sequence shown here is derived from an EMBL/GenBank/DDBJ whole genome shotgun (WGS) entry which is preliminary data.</text>
</comment>
<dbReference type="InterPro" id="IPR008271">
    <property type="entry name" value="Ser/Thr_kinase_AS"/>
</dbReference>
<dbReference type="Proteomes" id="UP000029867">
    <property type="component" value="Unassembled WGS sequence"/>
</dbReference>
<dbReference type="Gene3D" id="1.10.510.10">
    <property type="entry name" value="Transferase(Phosphotransferase) domain 1"/>
    <property type="match status" value="1"/>
</dbReference>
<evidence type="ECO:0000256" key="8">
    <source>
        <dbReference type="ARBA" id="ARBA00053883"/>
    </source>
</evidence>
<feature type="binding site" evidence="9">
    <location>
        <position position="402"/>
    </location>
    <ligand>
        <name>ATP</name>
        <dbReference type="ChEBI" id="CHEBI:30616"/>
    </ligand>
</feature>
<dbReference type="FunFam" id="3.30.200.20:FF:000088">
    <property type="entry name" value="Casein kinase II subunit alpha"/>
    <property type="match status" value="1"/>
</dbReference>
<dbReference type="GO" id="GO:0042790">
    <property type="term" value="P:nucleolar large rRNA transcription by RNA polymerase I"/>
    <property type="evidence" value="ECO:0007669"/>
    <property type="project" value="UniProtKB-ARBA"/>
</dbReference>
<dbReference type="GO" id="GO:0005654">
    <property type="term" value="C:nucleoplasm"/>
    <property type="evidence" value="ECO:0007669"/>
    <property type="project" value="UniProtKB-ARBA"/>
</dbReference>
<keyword evidence="3 9" id="KW-0547">Nucleotide-binding</keyword>
<accession>A0A099P0C6</accession>
<evidence type="ECO:0000256" key="3">
    <source>
        <dbReference type="ARBA" id="ARBA00022741"/>
    </source>
</evidence>
<evidence type="ECO:0000256" key="1">
    <source>
        <dbReference type="ARBA" id="ARBA00022527"/>
    </source>
</evidence>
<dbReference type="GO" id="GO:0030447">
    <property type="term" value="P:filamentous growth"/>
    <property type="evidence" value="ECO:0007669"/>
    <property type="project" value="UniProtKB-ARBA"/>
</dbReference>
<evidence type="ECO:0000256" key="9">
    <source>
        <dbReference type="PROSITE-ProRule" id="PRU10141"/>
    </source>
</evidence>
<dbReference type="EC" id="2.7.11.1" evidence="10"/>
<dbReference type="GO" id="GO:0016747">
    <property type="term" value="F:acyltransferase activity, transferring groups other than amino-acyl groups"/>
    <property type="evidence" value="ECO:0007669"/>
    <property type="project" value="InterPro"/>
</dbReference>
<dbReference type="GO" id="GO:0051726">
    <property type="term" value="P:regulation of cell cycle"/>
    <property type="evidence" value="ECO:0007669"/>
    <property type="project" value="TreeGrafter"/>
</dbReference>
<dbReference type="Pfam" id="PF00583">
    <property type="entry name" value="Acetyltransf_1"/>
    <property type="match status" value="1"/>
</dbReference>
<keyword evidence="10" id="KW-0539">Nucleus</keyword>
<gene>
    <name evidence="12" type="ORF">JL09_g3325</name>
</gene>
<comment type="subunit">
    <text evidence="10">Heterotetramer.</text>
</comment>
<dbReference type="GO" id="GO:0005829">
    <property type="term" value="C:cytosol"/>
    <property type="evidence" value="ECO:0007669"/>
    <property type="project" value="TreeGrafter"/>
</dbReference>
<dbReference type="FunFam" id="1.10.510.10:FF:000459">
    <property type="entry name" value="Casein kinase II subunit alpha"/>
    <property type="match status" value="1"/>
</dbReference>
<dbReference type="CDD" id="cd04301">
    <property type="entry name" value="NAT_SF"/>
    <property type="match status" value="1"/>
</dbReference>
<dbReference type="GO" id="GO:0032545">
    <property type="term" value="C:CURI complex"/>
    <property type="evidence" value="ECO:0007669"/>
    <property type="project" value="UniProtKB-ARBA"/>
</dbReference>
<comment type="catalytic activity">
    <reaction evidence="6 10">
        <text>L-threonyl-[protein] + ATP = O-phospho-L-threonyl-[protein] + ADP + H(+)</text>
        <dbReference type="Rhea" id="RHEA:46608"/>
        <dbReference type="Rhea" id="RHEA-COMP:11060"/>
        <dbReference type="Rhea" id="RHEA-COMP:11605"/>
        <dbReference type="ChEBI" id="CHEBI:15378"/>
        <dbReference type="ChEBI" id="CHEBI:30013"/>
        <dbReference type="ChEBI" id="CHEBI:30616"/>
        <dbReference type="ChEBI" id="CHEBI:61977"/>
        <dbReference type="ChEBI" id="CHEBI:456216"/>
        <dbReference type="EC" id="2.7.11.1"/>
    </reaction>
</comment>
<evidence type="ECO:0000256" key="7">
    <source>
        <dbReference type="ARBA" id="ARBA00048679"/>
    </source>
</evidence>
<dbReference type="PROSITE" id="PS50011">
    <property type="entry name" value="PROTEIN_KINASE_DOM"/>
    <property type="match status" value="1"/>
</dbReference>
<dbReference type="GO" id="GO:0006974">
    <property type="term" value="P:DNA damage response"/>
    <property type="evidence" value="ECO:0007669"/>
    <property type="project" value="TreeGrafter"/>
</dbReference>
<dbReference type="SMART" id="SM00220">
    <property type="entry name" value="S_TKc"/>
    <property type="match status" value="1"/>
</dbReference>
<comment type="catalytic activity">
    <reaction evidence="7 10">
        <text>L-seryl-[protein] + ATP = O-phospho-L-seryl-[protein] + ADP + H(+)</text>
        <dbReference type="Rhea" id="RHEA:17989"/>
        <dbReference type="Rhea" id="RHEA-COMP:9863"/>
        <dbReference type="Rhea" id="RHEA-COMP:11604"/>
        <dbReference type="ChEBI" id="CHEBI:15378"/>
        <dbReference type="ChEBI" id="CHEBI:29999"/>
        <dbReference type="ChEBI" id="CHEBI:30616"/>
        <dbReference type="ChEBI" id="CHEBI:83421"/>
        <dbReference type="ChEBI" id="CHEBI:456216"/>
        <dbReference type="EC" id="2.7.11.1"/>
    </reaction>
</comment>
<feature type="domain" description="Protein kinase" evidence="11">
    <location>
        <begin position="373"/>
        <end position="659"/>
    </location>
</feature>
<reference evidence="13" key="1">
    <citation type="journal article" date="2014" name="Microb. Cell Fact.">
        <title>Exploiting Issatchenkia orientalis SD108 for succinic acid production.</title>
        <authorList>
            <person name="Xiao H."/>
            <person name="Shao Z."/>
            <person name="Jiang Y."/>
            <person name="Dole S."/>
            <person name="Zhao H."/>
        </authorList>
    </citation>
    <scope>NUCLEOTIDE SEQUENCE [LARGE SCALE GENOMIC DNA]</scope>
    <source>
        <strain evidence="13">SD108</strain>
    </source>
</reference>
<comment type="subcellular location">
    <subcellularLocation>
        <location evidence="10">Nucleus</location>
    </subcellularLocation>
</comment>
<dbReference type="InterPro" id="IPR011009">
    <property type="entry name" value="Kinase-like_dom_sf"/>
</dbReference>
<dbReference type="InterPro" id="IPR000182">
    <property type="entry name" value="GNAT_dom"/>
</dbReference>
<dbReference type="InterPro" id="IPR017441">
    <property type="entry name" value="Protein_kinase_ATP_BS"/>
</dbReference>
<evidence type="ECO:0000256" key="5">
    <source>
        <dbReference type="ARBA" id="ARBA00022840"/>
    </source>
</evidence>
<evidence type="ECO:0000256" key="4">
    <source>
        <dbReference type="ARBA" id="ARBA00022777"/>
    </source>
</evidence>
<dbReference type="VEuPathDB" id="FungiDB:C5L36_0C01730"/>
<dbReference type="PANTHER" id="PTHR24054:SF27">
    <property type="entry name" value="CASEIN KINASE II SUBUNIT ALPHA"/>
    <property type="match status" value="1"/>
</dbReference>